<dbReference type="SUPFAM" id="SSF54637">
    <property type="entry name" value="Thioesterase/thiol ester dehydrase-isomerase"/>
    <property type="match status" value="1"/>
</dbReference>
<dbReference type="InterPro" id="IPR006683">
    <property type="entry name" value="Thioestr_dom"/>
</dbReference>
<gene>
    <name evidence="3" type="ORF">EV674_12631</name>
</gene>
<evidence type="ECO:0000259" key="2">
    <source>
        <dbReference type="Pfam" id="PF03061"/>
    </source>
</evidence>
<dbReference type="PANTHER" id="PTHR42856:SF1">
    <property type="entry name" value="ACYL-COENZYME A THIOESTERASE PAAI"/>
    <property type="match status" value="1"/>
</dbReference>
<evidence type="ECO:0000313" key="3">
    <source>
        <dbReference type="EMBL" id="TCP15035.1"/>
    </source>
</evidence>
<dbReference type="EMBL" id="SLXH01000026">
    <property type="protein sequence ID" value="TCP15035.1"/>
    <property type="molecule type" value="Genomic_DNA"/>
</dbReference>
<sequence>MTAALPSGAVADLPGDAPDLASDGVDTSQLFAQVPFNHLLGLQREYAQDGVARLVLQPRADLTNNHQAVHGGVLMSLMDSAMSSAALSASGFTKAVVTIDMTSSFLKPAHGRLVAHASVQGGGKSVCFCECRIEDEAGHTVARAMGTFRYVRP</sequence>
<dbReference type="PANTHER" id="PTHR42856">
    <property type="entry name" value="ACYL-COENZYME A THIOESTERASE PAAI"/>
    <property type="match status" value="1"/>
</dbReference>
<dbReference type="CDD" id="cd03443">
    <property type="entry name" value="PaaI_thioesterase"/>
    <property type="match status" value="1"/>
</dbReference>
<dbReference type="Gene3D" id="3.10.129.10">
    <property type="entry name" value="Hotdog Thioesterase"/>
    <property type="match status" value="1"/>
</dbReference>
<dbReference type="InterPro" id="IPR029069">
    <property type="entry name" value="HotDog_dom_sf"/>
</dbReference>
<dbReference type="NCBIfam" id="TIGR00369">
    <property type="entry name" value="unchar_dom_1"/>
    <property type="match status" value="1"/>
</dbReference>
<dbReference type="Pfam" id="PF03061">
    <property type="entry name" value="4HBT"/>
    <property type="match status" value="1"/>
</dbReference>
<protein>
    <submittedName>
        <fullName evidence="3">Uncharacterized protein (TIGR00369 family)</fullName>
    </submittedName>
</protein>
<keyword evidence="4" id="KW-1185">Reference proteome</keyword>
<dbReference type="Proteomes" id="UP000295182">
    <property type="component" value="Unassembled WGS sequence"/>
</dbReference>
<organism evidence="3 4">
    <name type="scientific">Simplicispira metamorpha</name>
    <dbReference type="NCBI Taxonomy" id="80881"/>
    <lineage>
        <taxon>Bacteria</taxon>
        <taxon>Pseudomonadati</taxon>
        <taxon>Pseudomonadota</taxon>
        <taxon>Betaproteobacteria</taxon>
        <taxon>Burkholderiales</taxon>
        <taxon>Comamonadaceae</taxon>
        <taxon>Simplicispira</taxon>
    </lineage>
</organism>
<dbReference type="RefSeq" id="WP_119014079.1">
    <property type="nucleotide sequence ID" value="NZ_QXNC01000027.1"/>
</dbReference>
<evidence type="ECO:0000256" key="1">
    <source>
        <dbReference type="ARBA" id="ARBA00022801"/>
    </source>
</evidence>
<evidence type="ECO:0000313" key="4">
    <source>
        <dbReference type="Proteomes" id="UP000295182"/>
    </source>
</evidence>
<dbReference type="GO" id="GO:0016289">
    <property type="term" value="F:acyl-CoA hydrolase activity"/>
    <property type="evidence" value="ECO:0007669"/>
    <property type="project" value="TreeGrafter"/>
</dbReference>
<proteinExistence type="predicted"/>
<dbReference type="OrthoDB" id="4717506at2"/>
<feature type="domain" description="Thioesterase" evidence="2">
    <location>
        <begin position="67"/>
        <end position="141"/>
    </location>
</feature>
<reference evidence="3 4" key="1">
    <citation type="submission" date="2019-03" db="EMBL/GenBank/DDBJ databases">
        <title>Genomic Encyclopedia of Type Strains, Phase IV (KMG-IV): sequencing the most valuable type-strain genomes for metagenomic binning, comparative biology and taxonomic classification.</title>
        <authorList>
            <person name="Goeker M."/>
        </authorList>
    </citation>
    <scope>NUCLEOTIDE SEQUENCE [LARGE SCALE GENOMIC DNA]</scope>
    <source>
        <strain evidence="3 4">DSM 1837</strain>
    </source>
</reference>
<comment type="caution">
    <text evidence="3">The sequence shown here is derived from an EMBL/GenBank/DDBJ whole genome shotgun (WGS) entry which is preliminary data.</text>
</comment>
<accession>A0A4R2N462</accession>
<dbReference type="InterPro" id="IPR052723">
    <property type="entry name" value="Acyl-CoA_thioesterase_PaaI"/>
</dbReference>
<dbReference type="InterPro" id="IPR003736">
    <property type="entry name" value="PAAI_dom"/>
</dbReference>
<name>A0A4R2N462_9BURK</name>
<dbReference type="AlphaFoldDB" id="A0A4R2N462"/>
<keyword evidence="1" id="KW-0378">Hydrolase</keyword>